<name>K6WKQ5_9MICO</name>
<proteinExistence type="inferred from homology"/>
<organism evidence="8 9">
    <name type="scientific">Kineosphaera limosa NBRC 100340</name>
    <dbReference type="NCBI Taxonomy" id="1184609"/>
    <lineage>
        <taxon>Bacteria</taxon>
        <taxon>Bacillati</taxon>
        <taxon>Actinomycetota</taxon>
        <taxon>Actinomycetes</taxon>
        <taxon>Micrococcales</taxon>
        <taxon>Dermatophilaceae</taxon>
        <taxon>Kineosphaera</taxon>
    </lineage>
</organism>
<dbReference type="eggNOG" id="COG0436">
    <property type="taxonomic scope" value="Bacteria"/>
</dbReference>
<accession>K6WKQ5</accession>
<dbReference type="STRING" id="1184609.KILIM_004_01480"/>
<comment type="similarity">
    <text evidence="2 6">Belongs to the class-I pyridoxal-phosphate-dependent aminotransferase family.</text>
</comment>
<feature type="domain" description="Aminotransferase class I/classII large" evidence="7">
    <location>
        <begin position="36"/>
        <end position="396"/>
    </location>
</feature>
<dbReference type="InterPro" id="IPR004839">
    <property type="entry name" value="Aminotransferase_I/II_large"/>
</dbReference>
<protein>
    <recommendedName>
        <fullName evidence="6">Aminotransferase</fullName>
        <ecNumber evidence="6">2.6.1.-</ecNumber>
    </recommendedName>
</protein>
<dbReference type="AlphaFoldDB" id="K6WKQ5"/>
<comment type="caution">
    <text evidence="8">The sequence shown here is derived from an EMBL/GenBank/DDBJ whole genome shotgun (WGS) entry which is preliminary data.</text>
</comment>
<evidence type="ECO:0000256" key="6">
    <source>
        <dbReference type="RuleBase" id="RU000481"/>
    </source>
</evidence>
<evidence type="ECO:0000313" key="9">
    <source>
        <dbReference type="Proteomes" id="UP000008366"/>
    </source>
</evidence>
<comment type="cofactor">
    <cofactor evidence="1 6">
        <name>pyridoxal 5'-phosphate</name>
        <dbReference type="ChEBI" id="CHEBI:597326"/>
    </cofactor>
</comment>
<dbReference type="GO" id="GO:0030170">
    <property type="term" value="F:pyridoxal phosphate binding"/>
    <property type="evidence" value="ECO:0007669"/>
    <property type="project" value="InterPro"/>
</dbReference>
<dbReference type="InterPro" id="IPR015421">
    <property type="entry name" value="PyrdxlP-dep_Trfase_major"/>
</dbReference>
<evidence type="ECO:0000256" key="4">
    <source>
        <dbReference type="ARBA" id="ARBA00022679"/>
    </source>
</evidence>
<dbReference type="PANTHER" id="PTHR46383:SF2">
    <property type="entry name" value="AMINOTRANSFERASE"/>
    <property type="match status" value="1"/>
</dbReference>
<dbReference type="PROSITE" id="PS00105">
    <property type="entry name" value="AA_TRANSFER_CLASS_1"/>
    <property type="match status" value="1"/>
</dbReference>
<dbReference type="GO" id="GO:0006520">
    <property type="term" value="P:amino acid metabolic process"/>
    <property type="evidence" value="ECO:0007669"/>
    <property type="project" value="InterPro"/>
</dbReference>
<dbReference type="GO" id="GO:0008483">
    <property type="term" value="F:transaminase activity"/>
    <property type="evidence" value="ECO:0007669"/>
    <property type="project" value="UniProtKB-KW"/>
</dbReference>
<dbReference type="Gene3D" id="3.40.640.10">
    <property type="entry name" value="Type I PLP-dependent aspartate aminotransferase-like (Major domain)"/>
    <property type="match status" value="1"/>
</dbReference>
<evidence type="ECO:0000256" key="5">
    <source>
        <dbReference type="ARBA" id="ARBA00022898"/>
    </source>
</evidence>
<evidence type="ECO:0000256" key="1">
    <source>
        <dbReference type="ARBA" id="ARBA00001933"/>
    </source>
</evidence>
<keyword evidence="4 6" id="KW-0808">Transferase</keyword>
<dbReference type="Proteomes" id="UP000008366">
    <property type="component" value="Unassembled WGS sequence"/>
</dbReference>
<dbReference type="PANTHER" id="PTHR46383">
    <property type="entry name" value="ASPARTATE AMINOTRANSFERASE"/>
    <property type="match status" value="1"/>
</dbReference>
<evidence type="ECO:0000256" key="2">
    <source>
        <dbReference type="ARBA" id="ARBA00007441"/>
    </source>
</evidence>
<dbReference type="EMBL" id="BAHD01000004">
    <property type="protein sequence ID" value="GAB94356.1"/>
    <property type="molecule type" value="Genomic_DNA"/>
</dbReference>
<dbReference type="Pfam" id="PF00155">
    <property type="entry name" value="Aminotran_1_2"/>
    <property type="match status" value="1"/>
</dbReference>
<dbReference type="SUPFAM" id="SSF53383">
    <property type="entry name" value="PLP-dependent transferases"/>
    <property type="match status" value="1"/>
</dbReference>
<dbReference type="InterPro" id="IPR015424">
    <property type="entry name" value="PyrdxlP-dep_Trfase"/>
</dbReference>
<evidence type="ECO:0000259" key="7">
    <source>
        <dbReference type="Pfam" id="PF00155"/>
    </source>
</evidence>
<keyword evidence="9" id="KW-1185">Reference proteome</keyword>
<dbReference type="RefSeq" id="WP_006590889.1">
    <property type="nucleotide sequence ID" value="NZ_BAHD01000004.1"/>
</dbReference>
<dbReference type="InterPro" id="IPR004838">
    <property type="entry name" value="NHTrfase_class1_PyrdxlP-BS"/>
</dbReference>
<dbReference type="CDD" id="cd00609">
    <property type="entry name" value="AAT_like"/>
    <property type="match status" value="1"/>
</dbReference>
<dbReference type="InterPro" id="IPR050596">
    <property type="entry name" value="AspAT/PAT-like"/>
</dbReference>
<keyword evidence="3 6" id="KW-0032">Aminotransferase</keyword>
<dbReference type="EC" id="2.6.1.-" evidence="6"/>
<evidence type="ECO:0000256" key="3">
    <source>
        <dbReference type="ARBA" id="ARBA00022576"/>
    </source>
</evidence>
<keyword evidence="5" id="KW-0663">Pyridoxal phosphate</keyword>
<reference evidence="8 9" key="1">
    <citation type="submission" date="2012-08" db="EMBL/GenBank/DDBJ databases">
        <title>Whole genome shotgun sequence of Kineosphaera limosa NBRC 100340.</title>
        <authorList>
            <person name="Yoshida I."/>
            <person name="Isaki S."/>
            <person name="Hosoyama A."/>
            <person name="Tsuchikane K."/>
            <person name="Katsumata H."/>
            <person name="Ando Y."/>
            <person name="Ohji S."/>
            <person name="Hamada M."/>
            <person name="Tamura T."/>
            <person name="Yamazoe A."/>
            <person name="Yamazaki S."/>
            <person name="Fujita N."/>
        </authorList>
    </citation>
    <scope>NUCLEOTIDE SEQUENCE [LARGE SCALE GENOMIC DNA]</scope>
    <source>
        <strain evidence="8 9">NBRC 100340</strain>
    </source>
</reference>
<sequence>MGRVSRSPLSQRGQVEPFHVMELLKAANQRARTHGDVITMCAGQPSTPAPVAVRQAAARELSGDAPHGYTDAMGVAALRETIAAHYLSAYGIDVDPASVAITPGSSGAFTAIFLAAFDPGDVVLMTRPGYPAYRNTLQALGVRVVELDCGPEQRFQPTVEMLAEWTAQAGAPPAGLIVASPANPTGTLITDAELAAIATWCEENGVLLVSDEIYHGITFTEPASSAWQTSRSGVLVGSLSKYYSMTGWRIGWAVLPTPLVRTVELLLGNLHICAPALGQVAAVEAFGPEAKLELDGHVARYRVNRDHVLARLPELGVRTWAPADGAFYAYADISHLTRDSTAWCREVLDETGVAITPGVDFAPHRPGVDSPLDGSRWFRLSVAGATADVDEAMTRLATFVARTAP</sequence>
<gene>
    <name evidence="8" type="ORF">KILIM_004_01480</name>
</gene>
<evidence type="ECO:0000313" key="8">
    <source>
        <dbReference type="EMBL" id="GAB94356.1"/>
    </source>
</evidence>